<feature type="domain" description="Aconitase A/isopropylmalate dehydratase small subunit swivel" evidence="1">
    <location>
        <begin position="1"/>
        <end position="55"/>
    </location>
</feature>
<reference evidence="2 3" key="1">
    <citation type="journal article" date="2018" name="Genome Biol. Evol.">
        <title>Cladogenesis and Genomic Streamlining in Extracellular Endosymbionts of Tropical Stink Bugs.</title>
        <authorList>
            <person name="Otero-Bravo A."/>
            <person name="Goffredi S."/>
            <person name="Sabree Z.L."/>
        </authorList>
    </citation>
    <scope>NUCLEOTIDE SEQUENCE [LARGE SCALE GENOMIC DNA]</scope>
    <source>
        <strain evidence="2 3">SoEO</strain>
    </source>
</reference>
<dbReference type="EMBL" id="PDKR01000001">
    <property type="protein sequence ID" value="PPI88825.1"/>
    <property type="molecule type" value="Genomic_DNA"/>
</dbReference>
<dbReference type="InterPro" id="IPR000573">
    <property type="entry name" value="AconitaseA/IPMdHydase_ssu_swvl"/>
</dbReference>
<evidence type="ECO:0000313" key="2">
    <source>
        <dbReference type="EMBL" id="PPI88825.1"/>
    </source>
</evidence>
<dbReference type="Gene3D" id="3.20.19.10">
    <property type="entry name" value="Aconitase, domain 4"/>
    <property type="match status" value="1"/>
</dbReference>
<accession>A0A2P5T2K8</accession>
<dbReference type="PANTHER" id="PTHR11670">
    <property type="entry name" value="ACONITASE/IRON-RESPONSIVE ELEMENT FAMILY MEMBER"/>
    <property type="match status" value="1"/>
</dbReference>
<evidence type="ECO:0000259" key="1">
    <source>
        <dbReference type="Pfam" id="PF00694"/>
    </source>
</evidence>
<dbReference type="InterPro" id="IPR006249">
    <property type="entry name" value="Aconitase/IRP2"/>
</dbReference>
<evidence type="ECO:0000313" key="3">
    <source>
        <dbReference type="Proteomes" id="UP000295937"/>
    </source>
</evidence>
<proteinExistence type="predicted"/>
<name>A0A2P5T2K8_9GAMM</name>
<gene>
    <name evidence="2" type="ORF">CRV09_00745</name>
</gene>
<dbReference type="AlphaFoldDB" id="A0A2P5T2K8"/>
<dbReference type="SUPFAM" id="SSF52016">
    <property type="entry name" value="LeuD/IlvD-like"/>
    <property type="match status" value="1"/>
</dbReference>
<organism evidence="2 3">
    <name type="scientific">Candidatus Pantoea edessiphila</name>
    <dbReference type="NCBI Taxonomy" id="2044610"/>
    <lineage>
        <taxon>Bacteria</taxon>
        <taxon>Pseudomonadati</taxon>
        <taxon>Pseudomonadota</taxon>
        <taxon>Gammaproteobacteria</taxon>
        <taxon>Enterobacterales</taxon>
        <taxon>Erwiniaceae</taxon>
        <taxon>Pantoea</taxon>
    </lineage>
</organism>
<dbReference type="Pfam" id="PF00694">
    <property type="entry name" value="Aconitase_C"/>
    <property type="match status" value="1"/>
</dbReference>
<dbReference type="Proteomes" id="UP000295937">
    <property type="component" value="Unassembled WGS sequence"/>
</dbReference>
<protein>
    <recommendedName>
        <fullName evidence="1">Aconitase A/isopropylmalate dehydratase small subunit swivel domain-containing protein</fullName>
    </recommendedName>
</protein>
<dbReference type="OrthoDB" id="9764318at2"/>
<dbReference type="InterPro" id="IPR015928">
    <property type="entry name" value="Aconitase/3IPM_dehydase_swvl"/>
</dbReference>
<sequence length="58" mass="6871">MKYKKYKTPLILIAGKEYVSGSNRDWAAERPYLQGVRVLISDFFEKIHRSNLTRKILK</sequence>
<comment type="caution">
    <text evidence="2">The sequence shown here is derived from an EMBL/GenBank/DDBJ whole genome shotgun (WGS) entry which is preliminary data.</text>
</comment>